<evidence type="ECO:0000313" key="6">
    <source>
        <dbReference type="EMBL" id="ALE18903.1"/>
    </source>
</evidence>
<accession>A0A0M4ML13</accession>
<dbReference type="PANTHER" id="PTHR42953:SF1">
    <property type="entry name" value="METAL-BINDING PROTEIN HI_0362-RELATED"/>
    <property type="match status" value="1"/>
</dbReference>
<dbReference type="Proteomes" id="UP000324288">
    <property type="component" value="Chromosome"/>
</dbReference>
<dbReference type="STRING" id="1528099.AL705_03730"/>
<evidence type="ECO:0000256" key="2">
    <source>
        <dbReference type="ARBA" id="ARBA00022448"/>
    </source>
</evidence>
<sequence>MKHAPRRSQRFLAAAAAAALLAAPLLSGCNSSTSSSAGDGIGVVATTTQICDYVKQIASGSKDINLTCLLAPNASAHDHEMTPKEMNALSNAKLFLVNGVDLEHFLDSAVEASGFKGTMVVTTGILTANEVKDPSAAAQNDKGKPYKVDRGDQKVNVAPWPFAPEPGEKAEFEYDPHVWTSPKNAKVQVHNIGEALKKADPANAQQFGTMVASYEKNLDALDKWVMEAMNSVPAGQRVLFTSHDAFGYFSRDYDVKFIGAALSDFNAQSDATAAHIKASAEEVKKSGAVALFAENSNNSKSIEAIARAAGVKAVIGGDALYGDSLGPDGSAGETYIKSIVHNVTTLTEEWDGTVPALPEELK</sequence>
<dbReference type="GO" id="GO:0030001">
    <property type="term" value="P:metal ion transport"/>
    <property type="evidence" value="ECO:0007669"/>
    <property type="project" value="InterPro"/>
</dbReference>
<dbReference type="AlphaFoldDB" id="A0A0M4ML13"/>
<reference evidence="7 9" key="3">
    <citation type="submission" date="2019-04" db="EMBL/GenBank/DDBJ databases">
        <authorList>
            <person name="Seth-Smith MB H."/>
            <person name="Seth-Smith H."/>
        </authorList>
    </citation>
    <scope>NUCLEOTIDE SEQUENCE [LARGE SCALE GENOMIC DNA]</scope>
    <source>
        <strain evidence="7">USB-603019</strain>
    </source>
</reference>
<reference evidence="6 8" key="1">
    <citation type="journal article" date="2015" name="Genome Announc.">
        <title>Complete Genome Sequences for Two Strains of a Novel Fastidious, Partially Acid-Fast, Gram-Positive Corynebacterineae Bacterium, Derived from Human Clinical Samples.</title>
        <authorList>
            <person name="Nicholson A.C."/>
            <person name="Bell M."/>
            <person name="Humrighouse B.W."/>
            <person name="McQuiston J.R."/>
        </authorList>
    </citation>
    <scope>NUCLEOTIDE SEQUENCE [LARGE SCALE GENOMIC DNA]</scope>
    <source>
        <strain evidence="6 8">X1698</strain>
    </source>
</reference>
<protein>
    <submittedName>
        <fullName evidence="6">ABC transporter</fullName>
    </submittedName>
    <submittedName>
        <fullName evidence="7">Periplasmic zinc-binding protein TroA</fullName>
    </submittedName>
</protein>
<organism evidence="6 8">
    <name type="scientific">Lawsonella clevelandensis</name>
    <dbReference type="NCBI Taxonomy" id="1528099"/>
    <lineage>
        <taxon>Bacteria</taxon>
        <taxon>Bacillati</taxon>
        <taxon>Actinomycetota</taxon>
        <taxon>Actinomycetes</taxon>
        <taxon>Mycobacteriales</taxon>
        <taxon>Lawsonellaceae</taxon>
        <taxon>Lawsonella</taxon>
    </lineage>
</organism>
<dbReference type="RefSeq" id="WP_053961861.1">
    <property type="nucleotide sequence ID" value="NZ_CAJPTR010000066.1"/>
</dbReference>
<dbReference type="OrthoDB" id="9810636at2"/>
<dbReference type="InterPro" id="IPR006127">
    <property type="entry name" value="ZnuA-like"/>
</dbReference>
<dbReference type="PANTHER" id="PTHR42953">
    <property type="entry name" value="HIGH-AFFINITY ZINC UPTAKE SYSTEM PROTEIN ZNUA-RELATED"/>
    <property type="match status" value="1"/>
</dbReference>
<proteinExistence type="predicted"/>
<dbReference type="EMBL" id="LR584267">
    <property type="protein sequence ID" value="VHO00413.1"/>
    <property type="molecule type" value="Genomic_DNA"/>
</dbReference>
<dbReference type="PROSITE" id="PS51257">
    <property type="entry name" value="PROKAR_LIPOPROTEIN"/>
    <property type="match status" value="1"/>
</dbReference>
<dbReference type="PATRIC" id="fig|1528099.3.peg.721"/>
<dbReference type="InterPro" id="IPR050492">
    <property type="entry name" value="Bact_metal-bind_prot9"/>
</dbReference>
<evidence type="ECO:0000256" key="4">
    <source>
        <dbReference type="ARBA" id="ARBA00022729"/>
    </source>
</evidence>
<name>A0A0M4ML13_9ACTN</name>
<feature type="signal peptide" evidence="5">
    <location>
        <begin position="1"/>
        <end position="27"/>
    </location>
</feature>
<reference evidence="6" key="2">
    <citation type="journal article" date="2016" name="Int. J. Syst. Evol. Microbiol.">
        <title>Lawsonella clevelandensis gen. nov., sp. nov., a new member of the suborder Corynebacterineae isolated from human abscesses.</title>
        <authorList>
            <person name="Bell M.E."/>
            <person name="Bernard K.A."/>
            <person name="Harrington S.M."/>
            <person name="Patel N.B."/>
            <person name="Tucker T.A."/>
            <person name="Metcalfe M.G."/>
            <person name="McQuiston J.R."/>
        </authorList>
    </citation>
    <scope>NUCLEOTIDE SEQUENCE</scope>
    <source>
        <strain evidence="6">X1698</strain>
    </source>
</reference>
<keyword evidence="9" id="KW-1185">Reference proteome</keyword>
<evidence type="ECO:0000313" key="9">
    <source>
        <dbReference type="Proteomes" id="UP000324288"/>
    </source>
</evidence>
<keyword evidence="3" id="KW-0479">Metal-binding</keyword>
<dbReference type="SUPFAM" id="SSF53807">
    <property type="entry name" value="Helical backbone' metal receptor"/>
    <property type="match status" value="1"/>
</dbReference>
<dbReference type="Proteomes" id="UP000068137">
    <property type="component" value="Chromosome"/>
</dbReference>
<dbReference type="Gene3D" id="3.40.50.1980">
    <property type="entry name" value="Nitrogenase molybdenum iron protein domain"/>
    <property type="match status" value="2"/>
</dbReference>
<dbReference type="Pfam" id="PF01297">
    <property type="entry name" value="ZnuA"/>
    <property type="match status" value="1"/>
</dbReference>
<evidence type="ECO:0000256" key="5">
    <source>
        <dbReference type="SAM" id="SignalP"/>
    </source>
</evidence>
<evidence type="ECO:0000256" key="3">
    <source>
        <dbReference type="ARBA" id="ARBA00022723"/>
    </source>
</evidence>
<dbReference type="GO" id="GO:0046872">
    <property type="term" value="F:metal ion binding"/>
    <property type="evidence" value="ECO:0007669"/>
    <property type="project" value="UniProtKB-KW"/>
</dbReference>
<dbReference type="KEGG" id="cbq:AL705_03730"/>
<evidence type="ECO:0000313" key="7">
    <source>
        <dbReference type="EMBL" id="VHO00413.1"/>
    </source>
</evidence>
<evidence type="ECO:0000256" key="1">
    <source>
        <dbReference type="ARBA" id="ARBA00004196"/>
    </source>
</evidence>
<dbReference type="GeneID" id="84894704"/>
<comment type="subcellular location">
    <subcellularLocation>
        <location evidence="1">Cell envelope</location>
    </subcellularLocation>
</comment>
<keyword evidence="2" id="KW-0813">Transport</keyword>
<keyword evidence="4 5" id="KW-0732">Signal</keyword>
<dbReference type="EMBL" id="CP012390">
    <property type="protein sequence ID" value="ALE18903.1"/>
    <property type="molecule type" value="Genomic_DNA"/>
</dbReference>
<feature type="chain" id="PRO_5044544844" evidence="5">
    <location>
        <begin position="28"/>
        <end position="362"/>
    </location>
</feature>
<gene>
    <name evidence="7" type="primary">troA</name>
    <name evidence="6" type="ORF">AL705_03730</name>
    <name evidence="7" type="ORF">LC603019_00735</name>
</gene>
<dbReference type="GO" id="GO:0030313">
    <property type="term" value="C:cell envelope"/>
    <property type="evidence" value="ECO:0007669"/>
    <property type="project" value="UniProtKB-SubCell"/>
</dbReference>
<evidence type="ECO:0000313" key="8">
    <source>
        <dbReference type="Proteomes" id="UP000068137"/>
    </source>
</evidence>